<gene>
    <name evidence="2" type="ordered locus">ACP_0005</name>
</gene>
<evidence type="ECO:0000313" key="2">
    <source>
        <dbReference type="EMBL" id="ACO31873.1"/>
    </source>
</evidence>
<accession>C1F7W2</accession>
<keyword evidence="1" id="KW-0812">Transmembrane</keyword>
<dbReference type="Proteomes" id="UP000002207">
    <property type="component" value="Chromosome"/>
</dbReference>
<feature type="transmembrane region" description="Helical" evidence="1">
    <location>
        <begin position="135"/>
        <end position="152"/>
    </location>
</feature>
<dbReference type="STRING" id="240015.ACP_0005"/>
<evidence type="ECO:0000256" key="1">
    <source>
        <dbReference type="SAM" id="Phobius"/>
    </source>
</evidence>
<keyword evidence="1" id="KW-0472">Membrane</keyword>
<feature type="transmembrane region" description="Helical" evidence="1">
    <location>
        <begin position="102"/>
        <end position="123"/>
    </location>
</feature>
<dbReference type="AlphaFoldDB" id="C1F7W2"/>
<dbReference type="InParanoid" id="C1F7W2"/>
<dbReference type="HOGENOM" id="CLU_074114_0_0_0"/>
<keyword evidence="3" id="KW-1185">Reference proteome</keyword>
<dbReference type="KEGG" id="aca:ACP_0005"/>
<dbReference type="RefSeq" id="WP_012680416.1">
    <property type="nucleotide sequence ID" value="NC_012483.1"/>
</dbReference>
<name>C1F7W2_ACIC5</name>
<reference evidence="2 3" key="1">
    <citation type="journal article" date="2009" name="Appl. Environ. Microbiol.">
        <title>Three genomes from the phylum Acidobacteria provide insight into the lifestyles of these microorganisms in soils.</title>
        <authorList>
            <person name="Ward N.L."/>
            <person name="Challacombe J.F."/>
            <person name="Janssen P.H."/>
            <person name="Henrissat B."/>
            <person name="Coutinho P.M."/>
            <person name="Wu M."/>
            <person name="Xie G."/>
            <person name="Haft D.H."/>
            <person name="Sait M."/>
            <person name="Badger J."/>
            <person name="Barabote R.D."/>
            <person name="Bradley B."/>
            <person name="Brettin T.S."/>
            <person name="Brinkac L.M."/>
            <person name="Bruce D."/>
            <person name="Creasy T."/>
            <person name="Daugherty S.C."/>
            <person name="Davidsen T.M."/>
            <person name="DeBoy R.T."/>
            <person name="Detter J.C."/>
            <person name="Dodson R.J."/>
            <person name="Durkin A.S."/>
            <person name="Ganapathy A."/>
            <person name="Gwinn-Giglio M."/>
            <person name="Han C.S."/>
            <person name="Khouri H."/>
            <person name="Kiss H."/>
            <person name="Kothari S.P."/>
            <person name="Madupu R."/>
            <person name="Nelson K.E."/>
            <person name="Nelson W.C."/>
            <person name="Paulsen I."/>
            <person name="Penn K."/>
            <person name="Ren Q."/>
            <person name="Rosovitz M.J."/>
            <person name="Selengut J.D."/>
            <person name="Shrivastava S."/>
            <person name="Sullivan S.A."/>
            <person name="Tapia R."/>
            <person name="Thompson L.S."/>
            <person name="Watkins K.L."/>
            <person name="Yang Q."/>
            <person name="Yu C."/>
            <person name="Zafar N."/>
            <person name="Zhou L."/>
            <person name="Kuske C.R."/>
        </authorList>
    </citation>
    <scope>NUCLEOTIDE SEQUENCE [LARGE SCALE GENOMIC DNA]</scope>
    <source>
        <strain evidence="3">ATCC 51196 / DSM 11244 / BCRC 80197 / JCM 7670 / NBRC 15755 / NCIMB 13165 / 161</strain>
    </source>
</reference>
<organism evidence="2 3">
    <name type="scientific">Acidobacterium capsulatum (strain ATCC 51196 / DSM 11244 / BCRC 80197 / JCM 7670 / NBRC 15755 / NCIMB 13165 / 161)</name>
    <dbReference type="NCBI Taxonomy" id="240015"/>
    <lineage>
        <taxon>Bacteria</taxon>
        <taxon>Pseudomonadati</taxon>
        <taxon>Acidobacteriota</taxon>
        <taxon>Terriglobia</taxon>
        <taxon>Terriglobales</taxon>
        <taxon>Acidobacteriaceae</taxon>
        <taxon>Acidobacterium</taxon>
    </lineage>
</organism>
<feature type="transmembrane region" description="Helical" evidence="1">
    <location>
        <begin position="34"/>
        <end position="55"/>
    </location>
</feature>
<dbReference type="EMBL" id="CP001472">
    <property type="protein sequence ID" value="ACO31873.1"/>
    <property type="molecule type" value="Genomic_DNA"/>
</dbReference>
<feature type="transmembrane region" description="Helical" evidence="1">
    <location>
        <begin position="6"/>
        <end position="27"/>
    </location>
</feature>
<evidence type="ECO:0000313" key="3">
    <source>
        <dbReference type="Proteomes" id="UP000002207"/>
    </source>
</evidence>
<proteinExistence type="predicted"/>
<keyword evidence="1" id="KW-1133">Transmembrane helix</keyword>
<feature type="transmembrane region" description="Helical" evidence="1">
    <location>
        <begin position="61"/>
        <end position="81"/>
    </location>
</feature>
<dbReference type="OrthoDB" id="117086at2"/>
<sequence>MHLSLAARVLWAAGFTEQAALLLVLLLRKRFRAFPIFTIWIAFLVLKNVVLFAVLGSLREYYYTYWLAEIIDLLLQIGVIYEICRNVLRPTGTWVRSALRSFLVFGVAGIVLAAGLAWLAHPAESSFLGTWIERGRLFSSLITLELFVAMGFSSTRLGLVWRNHVMAITTGWALWAAIGFAEELASAYHGPDYHGIVLDQIRIFSTQAVTVYWVAMFWLNEPAERKLSPDMQIYLSNMQRRLESDAEILSNLRKP</sequence>
<dbReference type="eggNOG" id="ENOG5032XR0">
    <property type="taxonomic scope" value="Bacteria"/>
</dbReference>
<protein>
    <submittedName>
        <fullName evidence="2">Uncharacterized protein</fullName>
    </submittedName>
</protein>